<protein>
    <recommendedName>
        <fullName evidence="1">tRNA(Ile)-lysidine synthetase</fullName>
        <ecNumber evidence="1">6.3.4.19</ecNumber>
    </recommendedName>
</protein>
<sequence length="1094" mass="120175">MTVLHLSFCPFLLTVCQDFSTVSNRWGHRTLPLYFYRHAAPVGQVSLVMIIPAHPSVACLSALLSRYRGSSVSMGCGKSTLPQPGGSKYPEVDEFFDSAYDTPVARRPRPIATGKPPPSPRVYSRNYSANGRYNGGGIASRSAAQSRRRRVSSSSTLQAGTVPGGASAVEDYAARVEEASSVATEGAIVEQQAMVHDKANRMQNAITCYVQASNRLAEAVSLLPSAHPDVRAICQHRTEVDSRVTYLRSMMDEGKSEPTLPLEHHIKPVSLTMTSSAMVAPWSGSLRRGTERDAVIGSCSALGSIGLAGRLPSGPFGLVAGAAGAAYCTTRNDAVGYAARGAGSRTAATVHQGTEFCQRYGLGQRAQSMVSGAAVRAREINDSYRVTENLQAGAVAAGRRLTEFNQHYQVTDRVGAGLARGMSAIGGWLSGNPQGPSVAEAAALVWDFDKFWFPPGSDGPQAFWFAMHSHLPKFDAPKKEGQRALFLTLIFRHNGLAERSLKLLEPLPGDNETVGKFTECTKAVLCNRYIDYALSDKCNPDLAEMKLTEPPKDRHVLDELCRNDPDFLVDGPYSEADAVLMSRLKDFFLQNYPNNTVPKVLVLSLSGGVDSMTHLHLLSKLQRSLGFKLVACHIRHSNRDDAKQELQWVTYVTGRLGVPLYHHHVKLRRPHGSLKTGISRMDYEKQTRDIRFSMYAKAHKLAWAAAGLPEEERSQPVVVVGHHMDDVDENRLAELGKGNLLNINGMVVNAEGNDDDEIGNVCQVRPLLLSTRKEELIACASRHNIPYMVDSTPKWSRRGWIRGVLDLGFPTDGDARRRFLKDLTLAGELSDALDRQVSQASIELVPHRIIPGGEARFKKQNRVVKGFQLPGNMRSRQHSNRIARTRQALDTSNLFAEKTPALMSEIAETKERLLNVVSRIAEAWGPAVAAYKEQVLLSSEESSAEESTSSAPSESTDDDAEGAVHKCPIQPIRVDQLRDESLTVTILLNVMIRLHDKNPVYRQQFFQGKRPSRRSVEHFCTTAETTRKPFVLTAMRKTCPGLYVSSPSYLCLFDHNSELDEASAGNRESLAKVLFNSFNRVIAESNSSSTATDH</sequence>
<feature type="chain" id="PRO_5029520901" description="tRNA(Ile)-lysidine synthetase" evidence="8">
    <location>
        <begin position="17"/>
        <end position="1094"/>
    </location>
</feature>
<dbReference type="GO" id="GO:0008033">
    <property type="term" value="P:tRNA processing"/>
    <property type="evidence" value="ECO:0007669"/>
    <property type="project" value="UniProtKB-KW"/>
</dbReference>
<keyword evidence="8" id="KW-0732">Signal</keyword>
<feature type="region of interest" description="Disordered" evidence="7">
    <location>
        <begin position="105"/>
        <end position="165"/>
    </location>
</feature>
<dbReference type="InterPro" id="IPR012094">
    <property type="entry name" value="tRNA_Ile_lys_synt"/>
</dbReference>
<feature type="domain" description="tRNA(Ile)-lysidine/2-thiocytidine synthase N-terminal" evidence="9">
    <location>
        <begin position="602"/>
        <end position="793"/>
    </location>
</feature>
<evidence type="ECO:0000256" key="7">
    <source>
        <dbReference type="SAM" id="MobiDB-lite"/>
    </source>
</evidence>
<feature type="compositionally biased region" description="Low complexity" evidence="7">
    <location>
        <begin position="939"/>
        <end position="954"/>
    </location>
</feature>
<dbReference type="SUPFAM" id="SSF52402">
    <property type="entry name" value="Adenine nucleotide alpha hydrolases-like"/>
    <property type="match status" value="1"/>
</dbReference>
<proteinExistence type="inferred from homology"/>
<comment type="caution">
    <text evidence="10">The sequence shown here is derived from an EMBL/GenBank/DDBJ whole genome shotgun (WGS) entry which is preliminary data.</text>
</comment>
<dbReference type="InterPro" id="IPR012795">
    <property type="entry name" value="tRNA_Ile_lys_synt_N"/>
</dbReference>
<evidence type="ECO:0000256" key="5">
    <source>
        <dbReference type="ARBA" id="ARBA00022840"/>
    </source>
</evidence>
<evidence type="ECO:0000259" key="9">
    <source>
        <dbReference type="Pfam" id="PF01171"/>
    </source>
</evidence>
<dbReference type="Proteomes" id="UP000541610">
    <property type="component" value="Unassembled WGS sequence"/>
</dbReference>
<dbReference type="PANTHER" id="PTHR43033:SF3">
    <property type="entry name" value="TRNA(ILE)-LYSIDINE SYNTHETASE"/>
    <property type="match status" value="1"/>
</dbReference>
<dbReference type="Pfam" id="PF01171">
    <property type="entry name" value="ATP_bind_3"/>
    <property type="match status" value="1"/>
</dbReference>
<dbReference type="SUPFAM" id="SSF116846">
    <property type="entry name" value="MIT domain"/>
    <property type="match status" value="1"/>
</dbReference>
<dbReference type="EC" id="6.3.4.19" evidence="1"/>
<evidence type="ECO:0000256" key="4">
    <source>
        <dbReference type="ARBA" id="ARBA00022741"/>
    </source>
</evidence>
<dbReference type="AlphaFoldDB" id="A0A7J6NZN7"/>
<dbReference type="InterPro" id="IPR011063">
    <property type="entry name" value="TilS/TtcA_N"/>
</dbReference>
<evidence type="ECO:0000256" key="6">
    <source>
        <dbReference type="ARBA" id="ARBA00048539"/>
    </source>
</evidence>
<evidence type="ECO:0000256" key="2">
    <source>
        <dbReference type="ARBA" id="ARBA00022598"/>
    </source>
</evidence>
<dbReference type="GO" id="GO:0005524">
    <property type="term" value="F:ATP binding"/>
    <property type="evidence" value="ECO:0007669"/>
    <property type="project" value="UniProtKB-KW"/>
</dbReference>
<keyword evidence="5" id="KW-0067">ATP-binding</keyword>
<feature type="signal peptide" evidence="8">
    <location>
        <begin position="1"/>
        <end position="16"/>
    </location>
</feature>
<evidence type="ECO:0000313" key="10">
    <source>
        <dbReference type="EMBL" id="KAF4689325.1"/>
    </source>
</evidence>
<evidence type="ECO:0000256" key="3">
    <source>
        <dbReference type="ARBA" id="ARBA00022694"/>
    </source>
</evidence>
<dbReference type="HAMAP" id="MF_01161">
    <property type="entry name" value="tRNA_Ile_lys_synt"/>
    <property type="match status" value="1"/>
</dbReference>
<keyword evidence="2" id="KW-0436">Ligase</keyword>
<keyword evidence="4" id="KW-0547">Nucleotide-binding</keyword>
<dbReference type="CDD" id="cd01992">
    <property type="entry name" value="TilS_N"/>
    <property type="match status" value="1"/>
</dbReference>
<dbReference type="EMBL" id="JABANP010000127">
    <property type="protein sequence ID" value="KAF4689325.1"/>
    <property type="molecule type" value="Genomic_DNA"/>
</dbReference>
<accession>A0A7J6NZN7</accession>
<dbReference type="OrthoDB" id="434144at2759"/>
<dbReference type="PANTHER" id="PTHR43033">
    <property type="entry name" value="TRNA(ILE)-LYSIDINE SYNTHASE-RELATED"/>
    <property type="match status" value="1"/>
</dbReference>
<evidence type="ECO:0000256" key="1">
    <source>
        <dbReference type="ARBA" id="ARBA00013267"/>
    </source>
</evidence>
<reference evidence="10 11" key="1">
    <citation type="submission" date="2020-04" db="EMBL/GenBank/DDBJ databases">
        <title>Perkinsus olseni comparative genomics.</title>
        <authorList>
            <person name="Bogema D.R."/>
        </authorList>
    </citation>
    <scope>NUCLEOTIDE SEQUENCE [LARGE SCALE GENOMIC DNA]</scope>
    <source>
        <strain evidence="10">00978-12</strain>
    </source>
</reference>
<evidence type="ECO:0000256" key="8">
    <source>
        <dbReference type="SAM" id="SignalP"/>
    </source>
</evidence>
<feature type="region of interest" description="Disordered" evidence="7">
    <location>
        <begin position="939"/>
        <end position="962"/>
    </location>
</feature>
<evidence type="ECO:0000313" key="11">
    <source>
        <dbReference type="Proteomes" id="UP000541610"/>
    </source>
</evidence>
<organism evidence="10 11">
    <name type="scientific">Perkinsus olseni</name>
    <name type="common">Perkinsus atlanticus</name>
    <dbReference type="NCBI Taxonomy" id="32597"/>
    <lineage>
        <taxon>Eukaryota</taxon>
        <taxon>Sar</taxon>
        <taxon>Alveolata</taxon>
        <taxon>Perkinsozoa</taxon>
        <taxon>Perkinsea</taxon>
        <taxon>Perkinsida</taxon>
        <taxon>Perkinsidae</taxon>
        <taxon>Perkinsus</taxon>
    </lineage>
</organism>
<dbReference type="InterPro" id="IPR014729">
    <property type="entry name" value="Rossmann-like_a/b/a_fold"/>
</dbReference>
<dbReference type="InterPro" id="IPR036181">
    <property type="entry name" value="MIT_dom_sf"/>
</dbReference>
<keyword evidence="3" id="KW-0819">tRNA processing</keyword>
<name>A0A7J6NZN7_PEROL</name>
<gene>
    <name evidence="10" type="ORF">FOZ60_001738</name>
</gene>
<dbReference type="GO" id="GO:0032267">
    <property type="term" value="F:tRNA(Ile)-lysidine synthase activity"/>
    <property type="evidence" value="ECO:0007669"/>
    <property type="project" value="UniProtKB-EC"/>
</dbReference>
<dbReference type="Gene3D" id="3.40.50.620">
    <property type="entry name" value="HUPs"/>
    <property type="match status" value="1"/>
</dbReference>
<comment type="catalytic activity">
    <reaction evidence="6">
        <text>cytidine(34) in tRNA(Ile2) + L-lysine + ATP = lysidine(34) in tRNA(Ile2) + AMP + diphosphate + H(+)</text>
        <dbReference type="Rhea" id="RHEA:43744"/>
        <dbReference type="Rhea" id="RHEA-COMP:10625"/>
        <dbReference type="Rhea" id="RHEA-COMP:10670"/>
        <dbReference type="ChEBI" id="CHEBI:15378"/>
        <dbReference type="ChEBI" id="CHEBI:30616"/>
        <dbReference type="ChEBI" id="CHEBI:32551"/>
        <dbReference type="ChEBI" id="CHEBI:33019"/>
        <dbReference type="ChEBI" id="CHEBI:82748"/>
        <dbReference type="ChEBI" id="CHEBI:83665"/>
        <dbReference type="ChEBI" id="CHEBI:456215"/>
        <dbReference type="EC" id="6.3.4.19"/>
    </reaction>
</comment>